<organism evidence="2 3">
    <name type="scientific">Mesorhizobium muleiense</name>
    <dbReference type="NCBI Taxonomy" id="1004279"/>
    <lineage>
        <taxon>Bacteria</taxon>
        <taxon>Pseudomonadati</taxon>
        <taxon>Pseudomonadota</taxon>
        <taxon>Alphaproteobacteria</taxon>
        <taxon>Hyphomicrobiales</taxon>
        <taxon>Phyllobacteriaceae</taxon>
        <taxon>Mesorhizobium</taxon>
    </lineage>
</organism>
<feature type="compositionally biased region" description="Basic and acidic residues" evidence="1">
    <location>
        <begin position="183"/>
        <end position="197"/>
    </location>
</feature>
<proteinExistence type="predicted"/>
<dbReference type="AlphaFoldDB" id="A0A1G9DK03"/>
<protein>
    <submittedName>
        <fullName evidence="2">Uncharacterized protein</fullName>
    </submittedName>
</protein>
<dbReference type="EMBL" id="FNEE01000018">
    <property type="protein sequence ID" value="SDK64170.1"/>
    <property type="molecule type" value="Genomic_DNA"/>
</dbReference>
<accession>A0A1G9DK03</accession>
<feature type="region of interest" description="Disordered" evidence="1">
    <location>
        <begin position="166"/>
        <end position="213"/>
    </location>
</feature>
<keyword evidence="3" id="KW-1185">Reference proteome</keyword>
<reference evidence="3" key="1">
    <citation type="submission" date="2016-10" db="EMBL/GenBank/DDBJ databases">
        <authorList>
            <person name="Varghese N."/>
            <person name="Submissions S."/>
        </authorList>
    </citation>
    <scope>NUCLEOTIDE SEQUENCE [LARGE SCALE GENOMIC DNA]</scope>
    <source>
        <strain evidence="3">CGMCC 1.11022</strain>
    </source>
</reference>
<sequence>MNGDFDAAARPVRRSAFRQRDPGLVPSDVEDDRGFAGNPNPTEVLGLFWLWLALSRHFGNEERIGQWGLRLIVPPCCAQRDLTHRFRKNHRQPYRRRKKPVPRWLVSRILLIDLLLDSGVQRLTGEKVVGGFFDGFLAVRYHRRNTVVGGNDKAPDVPAIASWSGLRVRDPDQGQDSGRLGRIYRDLDQRSPSEDRGWPLIGNESEAPSGNAR</sequence>
<dbReference type="Proteomes" id="UP000198894">
    <property type="component" value="Unassembled WGS sequence"/>
</dbReference>
<evidence type="ECO:0000313" key="2">
    <source>
        <dbReference type="EMBL" id="SDK64170.1"/>
    </source>
</evidence>
<evidence type="ECO:0000256" key="1">
    <source>
        <dbReference type="SAM" id="MobiDB-lite"/>
    </source>
</evidence>
<name>A0A1G9DK03_9HYPH</name>
<gene>
    <name evidence="2" type="ORF">SAMN05428953_11839</name>
</gene>
<evidence type="ECO:0000313" key="3">
    <source>
        <dbReference type="Proteomes" id="UP000198894"/>
    </source>
</evidence>